<reference evidence="2" key="1">
    <citation type="submission" date="2019-02" db="EMBL/GenBank/DDBJ databases">
        <authorList>
            <person name="Gruber-Vodicka R. H."/>
            <person name="Seah K. B. B."/>
        </authorList>
    </citation>
    <scope>NUCLEOTIDE SEQUENCE</scope>
    <source>
        <strain evidence="2">BECK_BZ199</strain>
    </source>
</reference>
<accession>A0A450XNT4</accession>
<organism evidence="2">
    <name type="scientific">Candidatus Kentrum sp. MB</name>
    <dbReference type="NCBI Taxonomy" id="2138164"/>
    <lineage>
        <taxon>Bacteria</taxon>
        <taxon>Pseudomonadati</taxon>
        <taxon>Pseudomonadota</taxon>
        <taxon>Gammaproteobacteria</taxon>
        <taxon>Candidatus Kentrum</taxon>
    </lineage>
</organism>
<dbReference type="AlphaFoldDB" id="A0A450XNT4"/>
<proteinExistence type="predicted"/>
<name>A0A450XNT4_9GAMM</name>
<dbReference type="PANTHER" id="PTHR34825">
    <property type="entry name" value="CONSERVED PROTEIN, WITH A WEAK D-GALACTARATE DEHYDRATASE/ALTRONATE HYDROLASE DOMAIN"/>
    <property type="match status" value="1"/>
</dbReference>
<feature type="domain" description="AAA-ATPase-like" evidence="1">
    <location>
        <begin position="4"/>
        <end position="227"/>
    </location>
</feature>
<dbReference type="InterPro" id="IPR027417">
    <property type="entry name" value="P-loop_NTPase"/>
</dbReference>
<dbReference type="InterPro" id="IPR018631">
    <property type="entry name" value="AAA-ATPase-like_dom"/>
</dbReference>
<dbReference type="Gene3D" id="3.40.50.300">
    <property type="entry name" value="P-loop containing nucleotide triphosphate hydrolases"/>
    <property type="match status" value="1"/>
</dbReference>
<dbReference type="PANTHER" id="PTHR34825:SF2">
    <property type="entry name" value="AAA-ATPASE-LIKE DOMAIN-CONTAINING PROTEIN"/>
    <property type="match status" value="1"/>
</dbReference>
<sequence length="603" mass="68928">MKFPYGISDFESLITERYHYVDRTDHIPLLEEAGKQLLFLRPRRFGKSLLLSMLENYYDLNKADRFEVLFGDLAIGKDPTPEHNQYFVLKWDFSGVSPTGDGEEIQRNLYDYLNGRIGKFSMNYRERLSEYPIQINPQNALASFLSLLDAVQKTGHPLYLLIDEYDNFANELMMGYQGARKSRYQAILSGEGCMKALFKTVKMAAGEGNLKRVFITGVSPVVMSDLTSAYNVAENIYLQSQFNALCGFREGEIGEVLSEIARECQLSGSQVDEALSMMRTFYNGYRFSRRTEELVYNPTLALYFLKVFQRDCRYPDRILDSNLAMDRGKMHYISRLPEGRQLIFDALTEENPVTISELADRFGVEDMLYAPKDTSFVASLLYYFGILTLGGVTPFGKLILTIPNLVIRKLYAESIREMLLPEGKEGDMAERAAEALYQQGDIRPLCDFMEKKYFKVFSNRDYASANELTVKTAFLTLLFNDTLYIMESEAEIERGHTDLTLIVRPDMREYLVLDILIEFKFVSLQEAGVDGKTLEKMDDAALRALPAVQAKQRDAKAGLARYQEKLRRKFGDVLRLNSFSVVAIGFERLVSEAELLQVFPASE</sequence>
<dbReference type="Pfam" id="PF09820">
    <property type="entry name" value="AAA-ATPase_like"/>
    <property type="match status" value="1"/>
</dbReference>
<evidence type="ECO:0000313" key="2">
    <source>
        <dbReference type="EMBL" id="VFK31020.1"/>
    </source>
</evidence>
<evidence type="ECO:0000259" key="1">
    <source>
        <dbReference type="Pfam" id="PF09820"/>
    </source>
</evidence>
<protein>
    <submittedName>
        <fullName evidence="2">Predicted AAA-ATPase</fullName>
    </submittedName>
</protein>
<gene>
    <name evidence="2" type="ORF">BECKMB1821I_GA0114274_10202</name>
</gene>
<dbReference type="EMBL" id="CAADFQ010000020">
    <property type="protein sequence ID" value="VFK31020.1"/>
    <property type="molecule type" value="Genomic_DNA"/>
</dbReference>